<proteinExistence type="predicted"/>
<feature type="compositionally biased region" description="Basic and acidic residues" evidence="1">
    <location>
        <begin position="199"/>
        <end position="215"/>
    </location>
</feature>
<name>A0A2N9XQ72_9NEIS</name>
<feature type="compositionally biased region" description="Acidic residues" evidence="1">
    <location>
        <begin position="64"/>
        <end position="74"/>
    </location>
</feature>
<evidence type="ECO:0000313" key="3">
    <source>
        <dbReference type="Proteomes" id="UP000229970"/>
    </source>
</evidence>
<reference evidence="2 3" key="1">
    <citation type="journal article" date="2017" name="MBio">
        <title>Type VI secretion-mediated competition in the bee gut microbiome.</title>
        <authorList>
            <person name="Steele M.I."/>
            <person name="Kwong W.K."/>
            <person name="Powell J.E."/>
            <person name="Whiteley M."/>
            <person name="Moran N.A."/>
        </authorList>
    </citation>
    <scope>NUCLEOTIDE SEQUENCE [LARGE SCALE GENOMIC DNA]</scope>
    <source>
        <strain evidence="2 3">Ruf1-X</strain>
    </source>
</reference>
<dbReference type="EMBL" id="MEIP01000001">
    <property type="protein sequence ID" value="PIT50477.1"/>
    <property type="molecule type" value="Genomic_DNA"/>
</dbReference>
<sequence>MELYLPIALLVILLVVLLVLKKRQKAGAHAKGKSAARKKQPASKRKKDAGSKNTDAQASPAGEEATESLPEDWDWQPAQPDKATVSVATVDHLTEYKVYKQFGYFQKAADSLASYLEHNAAQQSPAMANTLVNELAGLCIEAKNTDKLAEVIDQYHSYLQRPELESLIRQGLALDENHLGLRVLAEDLLQWDVKETEKEVGINQDKKTEDTRSDADSASNTPDITEQPRELLVEGNMGNFKIRGDERDVLLSFSKPENSYVLLKEQLPYDAAIRCLNKAIKTSKKPAGLIIDALALDYRRNNINVFAQHLWRLYYTLGQYGNVIKERMLGWGYSLGQHPMFDLLEAKPNETVLRDIGITQGYLPVNSSALKAKRLSLVDKASSDNDVAETPAELVLRDVESLLTFGQFDEATDLLEKSVLLYPQESQLYITLFDLYERAEEWTRLEKMLQVIRAEIQTPPEEVVLAMSQLLKRINHGGVQNQ</sequence>
<comment type="caution">
    <text evidence="2">The sequence shown here is derived from an EMBL/GenBank/DDBJ whole genome shotgun (WGS) entry which is preliminary data.</text>
</comment>
<organism evidence="2 3">
    <name type="scientific">Snodgrassella alvi</name>
    <dbReference type="NCBI Taxonomy" id="1196083"/>
    <lineage>
        <taxon>Bacteria</taxon>
        <taxon>Pseudomonadati</taxon>
        <taxon>Pseudomonadota</taxon>
        <taxon>Betaproteobacteria</taxon>
        <taxon>Neisseriales</taxon>
        <taxon>Neisseriaceae</taxon>
        <taxon>Snodgrassella</taxon>
    </lineage>
</organism>
<accession>A0A2N9XQ72</accession>
<evidence type="ECO:0008006" key="4">
    <source>
        <dbReference type="Google" id="ProtNLM"/>
    </source>
</evidence>
<feature type="region of interest" description="Disordered" evidence="1">
    <location>
        <begin position="29"/>
        <end position="77"/>
    </location>
</feature>
<evidence type="ECO:0000313" key="2">
    <source>
        <dbReference type="EMBL" id="PIT50477.1"/>
    </source>
</evidence>
<evidence type="ECO:0000256" key="1">
    <source>
        <dbReference type="SAM" id="MobiDB-lite"/>
    </source>
</evidence>
<protein>
    <recommendedName>
        <fullName evidence="4">23S rRNA methyltransferase</fullName>
    </recommendedName>
</protein>
<gene>
    <name evidence="2" type="ORF">BHC46_00100</name>
</gene>
<dbReference type="RefSeq" id="WP_100121035.1">
    <property type="nucleotide sequence ID" value="NZ_MEIP01000001.1"/>
</dbReference>
<feature type="compositionally biased region" description="Basic residues" evidence="1">
    <location>
        <begin position="29"/>
        <end position="47"/>
    </location>
</feature>
<dbReference type="SUPFAM" id="SSF48452">
    <property type="entry name" value="TPR-like"/>
    <property type="match status" value="1"/>
</dbReference>
<dbReference type="AlphaFoldDB" id="A0A2N9XQ72"/>
<dbReference type="Proteomes" id="UP000229970">
    <property type="component" value="Unassembled WGS sequence"/>
</dbReference>
<dbReference type="InterPro" id="IPR011990">
    <property type="entry name" value="TPR-like_helical_dom_sf"/>
</dbReference>
<feature type="region of interest" description="Disordered" evidence="1">
    <location>
        <begin position="199"/>
        <end position="227"/>
    </location>
</feature>